<dbReference type="GO" id="GO:0003700">
    <property type="term" value="F:DNA-binding transcription factor activity"/>
    <property type="evidence" value="ECO:0007669"/>
    <property type="project" value="InterPro"/>
</dbReference>
<dbReference type="PROSITE" id="PS50937">
    <property type="entry name" value="HTH_MERR_2"/>
    <property type="match status" value="1"/>
</dbReference>
<dbReference type="Gene3D" id="1.10.1660.10">
    <property type="match status" value="1"/>
</dbReference>
<dbReference type="PANTHER" id="PTHR30204:SF69">
    <property type="entry name" value="MERR-FAMILY TRANSCRIPTIONAL REGULATOR"/>
    <property type="match status" value="1"/>
</dbReference>
<evidence type="ECO:0000313" key="7">
    <source>
        <dbReference type="Proteomes" id="UP000076088"/>
    </source>
</evidence>
<evidence type="ECO:0000313" key="6">
    <source>
        <dbReference type="EMBL" id="AMU92738.1"/>
    </source>
</evidence>
<keyword evidence="4" id="KW-0804">Transcription</keyword>
<evidence type="ECO:0000259" key="5">
    <source>
        <dbReference type="PROSITE" id="PS50937"/>
    </source>
</evidence>
<dbReference type="SMART" id="SM00422">
    <property type="entry name" value="HTH_MERR"/>
    <property type="match status" value="1"/>
</dbReference>
<evidence type="ECO:0000256" key="1">
    <source>
        <dbReference type="ARBA" id="ARBA00022491"/>
    </source>
</evidence>
<protein>
    <recommendedName>
        <fullName evidence="5">HTH merR-type domain-containing protein</fullName>
    </recommendedName>
</protein>
<dbReference type="SUPFAM" id="SSF46955">
    <property type="entry name" value="Putative DNA-binding domain"/>
    <property type="match status" value="1"/>
</dbReference>
<accession>A0AAC9FHL3</accession>
<dbReference type="Pfam" id="PF13411">
    <property type="entry name" value="MerR_1"/>
    <property type="match status" value="1"/>
</dbReference>
<reference evidence="7" key="1">
    <citation type="submission" date="2015-11" db="EMBL/GenBank/DDBJ databases">
        <title>Complete genome sequence of a polyethylene-glycol degrader Sphingopyxis macrogoltabida 203N (NBRC 111659).</title>
        <authorList>
            <person name="Yoshiyuki O."/>
            <person name="Shouta N."/>
            <person name="Nagata Y."/>
            <person name="Numata M."/>
            <person name="Tsuchikane K."/>
            <person name="Hosoyama A."/>
            <person name="Yamazoe A."/>
            <person name="Tsuda M."/>
            <person name="Fujita N."/>
            <person name="Kawai F."/>
        </authorList>
    </citation>
    <scope>NUCLEOTIDE SEQUENCE [LARGE SCALE GENOMIC DNA]</scope>
    <source>
        <strain evidence="7">203N</strain>
        <plasmid evidence="7">unnamed1</plasmid>
    </source>
</reference>
<dbReference type="InterPro" id="IPR047057">
    <property type="entry name" value="MerR_fam"/>
</dbReference>
<organism evidence="6 7">
    <name type="scientific">Sphingopyxis macrogoltabida</name>
    <name type="common">Sphingomonas macrogoltabidus</name>
    <dbReference type="NCBI Taxonomy" id="33050"/>
    <lineage>
        <taxon>Bacteria</taxon>
        <taxon>Pseudomonadati</taxon>
        <taxon>Pseudomonadota</taxon>
        <taxon>Alphaproteobacteria</taxon>
        <taxon>Sphingomonadales</taxon>
        <taxon>Sphingomonadaceae</taxon>
        <taxon>Sphingopyxis</taxon>
    </lineage>
</organism>
<feature type="domain" description="HTH merR-type" evidence="5">
    <location>
        <begin position="43"/>
        <end position="105"/>
    </location>
</feature>
<dbReference type="InterPro" id="IPR000551">
    <property type="entry name" value="MerR-type_HTH_dom"/>
</dbReference>
<dbReference type="EMBL" id="CP013345">
    <property type="protein sequence ID" value="AMU92738.1"/>
    <property type="molecule type" value="Genomic_DNA"/>
</dbReference>
<dbReference type="PANTHER" id="PTHR30204">
    <property type="entry name" value="REDOX-CYCLING DRUG-SENSING TRANSCRIPTIONAL ACTIVATOR SOXR"/>
    <property type="match status" value="1"/>
</dbReference>
<evidence type="ECO:0000256" key="3">
    <source>
        <dbReference type="ARBA" id="ARBA00023125"/>
    </source>
</evidence>
<proteinExistence type="predicted"/>
<name>A0AAC9FHL3_SPHMC</name>
<evidence type="ECO:0000256" key="4">
    <source>
        <dbReference type="ARBA" id="ARBA00023163"/>
    </source>
</evidence>
<keyword evidence="2" id="KW-0805">Transcription regulation</keyword>
<dbReference type="AlphaFoldDB" id="A0AAC9FHL3"/>
<dbReference type="GO" id="GO:0003677">
    <property type="term" value="F:DNA binding"/>
    <property type="evidence" value="ECO:0007669"/>
    <property type="project" value="UniProtKB-KW"/>
</dbReference>
<gene>
    <name evidence="6" type="ORF">ATM17_31260</name>
</gene>
<sequence length="279" mass="31526">MRNIYTHYDKALYHLTTYERFFALPSAQGKAYSGRVKMRDLEKRTGVHRETIRVYFRHGLLPEPERPAPNVADYGETHVQAVLAVRKLQRDDGLTLPQIKEALRGQNSDGRVDAAAFRNLEALVAARVGMDGEVLLETLTAAWPYAEHDAKVFQGLGIVEILDTPKGPALSIMDSRIVTIWQLMRAEGYTEENGFPPTVVDFYAKPADMVAREESQRFIDATEGRMDDAEAARIFHAGIRHMVDFFALLRLKSLMRYIHFDDVTGHVDAARRDANGPPK</sequence>
<keyword evidence="6" id="KW-0614">Plasmid</keyword>
<evidence type="ECO:0000256" key="2">
    <source>
        <dbReference type="ARBA" id="ARBA00023015"/>
    </source>
</evidence>
<dbReference type="InterPro" id="IPR009061">
    <property type="entry name" value="DNA-bd_dom_put_sf"/>
</dbReference>
<dbReference type="Proteomes" id="UP000076088">
    <property type="component" value="Plasmid unnamed1"/>
</dbReference>
<keyword evidence="7" id="KW-1185">Reference proteome</keyword>
<keyword evidence="1" id="KW-0678">Repressor</keyword>
<geneLocation type="plasmid" evidence="6 7">
    <name>unnamed1</name>
</geneLocation>
<reference evidence="6 7" key="2">
    <citation type="journal article" date="2016" name="Genome Announc.">
        <title>Complete Genome Sequence of Sphingopyxis macrogoltabida Strain 203N (NBRC 111659), a Polyethylene Glycol Degrader.</title>
        <authorList>
            <person name="Ohtsubo Y."/>
            <person name="Nonoyama S."/>
            <person name="Nagata Y."/>
            <person name="Numata M."/>
            <person name="Tsuchikane K."/>
            <person name="Hosoyama A."/>
            <person name="Yamazoe A."/>
            <person name="Tsuda M."/>
            <person name="Fujita N."/>
            <person name="Kawai F."/>
        </authorList>
    </citation>
    <scope>NUCLEOTIDE SEQUENCE [LARGE SCALE GENOMIC DNA]</scope>
    <source>
        <strain evidence="6 7">203N</strain>
    </source>
</reference>
<keyword evidence="3" id="KW-0238">DNA-binding</keyword>